<reference evidence="1 2" key="1">
    <citation type="submission" date="2016-10" db="EMBL/GenBank/DDBJ databases">
        <authorList>
            <person name="de Groot N.N."/>
        </authorList>
    </citation>
    <scope>NUCLEOTIDE SEQUENCE [LARGE SCALE GENOMIC DNA]</scope>
    <source>
        <strain evidence="1 2">AB35.6</strain>
    </source>
</reference>
<dbReference type="EMBL" id="FNSD01000001">
    <property type="protein sequence ID" value="SEB38816.1"/>
    <property type="molecule type" value="Genomic_DNA"/>
</dbReference>
<dbReference type="AlphaFoldDB" id="A0A1H4IYV2"/>
<dbReference type="OrthoDB" id="9841800at2"/>
<evidence type="ECO:0000313" key="2">
    <source>
        <dbReference type="Proteomes" id="UP000182409"/>
    </source>
</evidence>
<proteinExistence type="predicted"/>
<accession>A0A1H4IYV2</accession>
<gene>
    <name evidence="1" type="ORF">SAMN05443244_0184</name>
</gene>
<organism evidence="1 2">
    <name type="scientific">Terriglobus roseus</name>
    <dbReference type="NCBI Taxonomy" id="392734"/>
    <lineage>
        <taxon>Bacteria</taxon>
        <taxon>Pseudomonadati</taxon>
        <taxon>Acidobacteriota</taxon>
        <taxon>Terriglobia</taxon>
        <taxon>Terriglobales</taxon>
        <taxon>Acidobacteriaceae</taxon>
        <taxon>Terriglobus</taxon>
    </lineage>
</organism>
<sequence>MPAAGAGHGAAAPQVRLQIGRLSLRGFGADAGERFHLALQKAMTQGMQQGQGLTHGGNLHLNRLAIPALSAGATVEDAARQVAAGLLRALKTTDQRREEVTRA</sequence>
<evidence type="ECO:0000313" key="1">
    <source>
        <dbReference type="EMBL" id="SEB38816.1"/>
    </source>
</evidence>
<name>A0A1H4IYV2_9BACT</name>
<dbReference type="Proteomes" id="UP000182409">
    <property type="component" value="Unassembled WGS sequence"/>
</dbReference>
<protein>
    <submittedName>
        <fullName evidence="1">Uncharacterized protein</fullName>
    </submittedName>
</protein>